<dbReference type="EMBL" id="CAUEEQ010078514">
    <property type="protein sequence ID" value="CAJ0967689.1"/>
    <property type="molecule type" value="Genomic_DNA"/>
</dbReference>
<evidence type="ECO:0000313" key="3">
    <source>
        <dbReference type="Proteomes" id="UP001176940"/>
    </source>
</evidence>
<evidence type="ECO:0000313" key="2">
    <source>
        <dbReference type="EMBL" id="CAJ0967689.1"/>
    </source>
</evidence>
<feature type="domain" description="Helix-turn-helix" evidence="1">
    <location>
        <begin position="90"/>
        <end position="147"/>
    </location>
</feature>
<organism evidence="2 3">
    <name type="scientific">Ranitomeya imitator</name>
    <name type="common">mimic poison frog</name>
    <dbReference type="NCBI Taxonomy" id="111125"/>
    <lineage>
        <taxon>Eukaryota</taxon>
        <taxon>Metazoa</taxon>
        <taxon>Chordata</taxon>
        <taxon>Craniata</taxon>
        <taxon>Vertebrata</taxon>
        <taxon>Euteleostomi</taxon>
        <taxon>Amphibia</taxon>
        <taxon>Batrachia</taxon>
        <taxon>Anura</taxon>
        <taxon>Neobatrachia</taxon>
        <taxon>Hyloidea</taxon>
        <taxon>Dendrobatidae</taxon>
        <taxon>Dendrobatinae</taxon>
        <taxon>Ranitomeya</taxon>
    </lineage>
</organism>
<name>A0ABN9MLM8_9NEOB</name>
<dbReference type="InterPro" id="IPR058912">
    <property type="entry name" value="HTH_animal"/>
</dbReference>
<dbReference type="PANTHER" id="PTHR21301">
    <property type="entry name" value="REVERSE TRANSCRIPTASE"/>
    <property type="match status" value="1"/>
</dbReference>
<evidence type="ECO:0000259" key="1">
    <source>
        <dbReference type="Pfam" id="PF26215"/>
    </source>
</evidence>
<sequence length="340" mass="38844">MITVVNSAFGLPPVVLFWTRYIDDIFLIWRGTPSELQVFFQELNTNNLNIRLTYKFDFHHIDFLDVLVERGTDGLLGTNVFRKDTAVNSLLHASSSHPPHVINAVPIGQFLHLKRICTSVETFEVQAEDLRQRFLSRGYSKRSVKKAYNRARNTSRHQLLFSNPRDKSNQQVRMITQYHSWWKEMSQILAKHWHILLADPVLKQYLPSHPSVVARRSKNLGDHLVHSYFTPGSPPPIFPTTLGHQRPRWGCKPCGKCIACPNVHSATHFLSSDSCEFTITHSINCSTTMVVYHGTCPCGKIYVGLTTRALKICVREHVRDILAAKKEDNAECFKNSSSTF</sequence>
<dbReference type="PANTHER" id="PTHR21301:SF13">
    <property type="match status" value="1"/>
</dbReference>
<keyword evidence="3" id="KW-1185">Reference proteome</keyword>
<protein>
    <recommendedName>
        <fullName evidence="1">Helix-turn-helix domain-containing protein</fullName>
    </recommendedName>
</protein>
<reference evidence="2" key="1">
    <citation type="submission" date="2023-07" db="EMBL/GenBank/DDBJ databases">
        <authorList>
            <person name="Stuckert A."/>
        </authorList>
    </citation>
    <scope>NUCLEOTIDE SEQUENCE</scope>
</reference>
<gene>
    <name evidence="2" type="ORF">RIMI_LOCUS22414208</name>
</gene>
<proteinExistence type="predicted"/>
<dbReference type="Proteomes" id="UP001176940">
    <property type="component" value="Unassembled WGS sequence"/>
</dbReference>
<accession>A0ABN9MLM8</accession>
<dbReference type="Pfam" id="PF26215">
    <property type="entry name" value="HTH_animal"/>
    <property type="match status" value="1"/>
</dbReference>
<comment type="caution">
    <text evidence="2">The sequence shown here is derived from an EMBL/GenBank/DDBJ whole genome shotgun (WGS) entry which is preliminary data.</text>
</comment>